<accession>A0A485K2I5</accession>
<dbReference type="PRINTS" id="PR00783">
    <property type="entry name" value="MINTRINSICP"/>
</dbReference>
<dbReference type="InterPro" id="IPR000425">
    <property type="entry name" value="MIP"/>
</dbReference>
<evidence type="ECO:0000256" key="3">
    <source>
        <dbReference type="ARBA" id="ARBA00022448"/>
    </source>
</evidence>
<dbReference type="CDD" id="cd00333">
    <property type="entry name" value="MIP"/>
    <property type="match status" value="1"/>
</dbReference>
<keyword evidence="4 7" id="KW-0812">Transmembrane</keyword>
<comment type="similarity">
    <text evidence="2 7">Belongs to the MIP/aquaporin (TC 1.A.8) family.</text>
</comment>
<reference evidence="9" key="2">
    <citation type="submission" date="2019-06" db="EMBL/GenBank/DDBJ databases">
        <title>Genomics analysis of Aphanomyces spp. identifies a new class of oomycete effector associated with host adaptation.</title>
        <authorList>
            <person name="Gaulin E."/>
        </authorList>
    </citation>
    <scope>NUCLEOTIDE SEQUENCE</scope>
    <source>
        <strain evidence="9">CBS 578.67</strain>
    </source>
</reference>
<evidence type="ECO:0000256" key="4">
    <source>
        <dbReference type="ARBA" id="ARBA00022692"/>
    </source>
</evidence>
<feature type="transmembrane region" description="Helical" evidence="8">
    <location>
        <begin position="165"/>
        <end position="184"/>
    </location>
</feature>
<evidence type="ECO:0000256" key="6">
    <source>
        <dbReference type="ARBA" id="ARBA00023136"/>
    </source>
</evidence>
<feature type="transmembrane region" description="Helical" evidence="8">
    <location>
        <begin position="247"/>
        <end position="270"/>
    </location>
</feature>
<dbReference type="PRINTS" id="PR02019">
    <property type="entry name" value="AQUAPORIN7"/>
</dbReference>
<dbReference type="InterPro" id="IPR050363">
    <property type="entry name" value="MIP/Aquaporin"/>
</dbReference>
<keyword evidence="5 8" id="KW-1133">Transmembrane helix</keyword>
<proteinExistence type="inferred from homology"/>
<dbReference type="InterPro" id="IPR022357">
    <property type="entry name" value="MIP_CS"/>
</dbReference>
<evidence type="ECO:0000256" key="1">
    <source>
        <dbReference type="ARBA" id="ARBA00004141"/>
    </source>
</evidence>
<dbReference type="GO" id="GO:0005886">
    <property type="term" value="C:plasma membrane"/>
    <property type="evidence" value="ECO:0007669"/>
    <property type="project" value="TreeGrafter"/>
</dbReference>
<dbReference type="GO" id="GO:0015254">
    <property type="term" value="F:glycerol channel activity"/>
    <property type="evidence" value="ECO:0007669"/>
    <property type="project" value="TreeGrafter"/>
</dbReference>
<feature type="transmembrane region" description="Helical" evidence="8">
    <location>
        <begin position="69"/>
        <end position="90"/>
    </location>
</feature>
<gene>
    <name evidence="10" type="primary">Aste57867_322</name>
    <name evidence="9" type="ORF">As57867_000322</name>
    <name evidence="10" type="ORF">ASTE57867_322</name>
</gene>
<organism evidence="10 11">
    <name type="scientific">Aphanomyces stellatus</name>
    <dbReference type="NCBI Taxonomy" id="120398"/>
    <lineage>
        <taxon>Eukaryota</taxon>
        <taxon>Sar</taxon>
        <taxon>Stramenopiles</taxon>
        <taxon>Oomycota</taxon>
        <taxon>Saprolegniomycetes</taxon>
        <taxon>Saprolegniales</taxon>
        <taxon>Verrucalvaceae</taxon>
        <taxon>Aphanomyces</taxon>
    </lineage>
</organism>
<evidence type="ECO:0000256" key="2">
    <source>
        <dbReference type="ARBA" id="ARBA00006175"/>
    </source>
</evidence>
<feature type="transmembrane region" description="Helical" evidence="8">
    <location>
        <begin position="111"/>
        <end position="134"/>
    </location>
</feature>
<evidence type="ECO:0000313" key="10">
    <source>
        <dbReference type="EMBL" id="VFT77548.1"/>
    </source>
</evidence>
<dbReference type="PANTHER" id="PTHR43829">
    <property type="entry name" value="AQUAPORIN OR AQUAGLYCEROPORIN RELATED"/>
    <property type="match status" value="1"/>
</dbReference>
<feature type="transmembrane region" description="Helical" evidence="8">
    <location>
        <begin position="35"/>
        <end position="57"/>
    </location>
</feature>
<name>A0A485K2I5_9STRA</name>
<reference evidence="10 11" key="1">
    <citation type="submission" date="2019-03" db="EMBL/GenBank/DDBJ databases">
        <authorList>
            <person name="Gaulin E."/>
            <person name="Dumas B."/>
        </authorList>
    </citation>
    <scope>NUCLEOTIDE SEQUENCE [LARGE SCALE GENOMIC DNA]</scope>
    <source>
        <strain evidence="10">CBS 568.67</strain>
    </source>
</reference>
<dbReference type="Proteomes" id="UP000332933">
    <property type="component" value="Unassembled WGS sequence"/>
</dbReference>
<keyword evidence="3 7" id="KW-0813">Transport</keyword>
<dbReference type="GO" id="GO:0015250">
    <property type="term" value="F:water channel activity"/>
    <property type="evidence" value="ECO:0007669"/>
    <property type="project" value="TreeGrafter"/>
</dbReference>
<dbReference type="EMBL" id="CAADRA010000014">
    <property type="protein sequence ID" value="VFT77548.1"/>
    <property type="molecule type" value="Genomic_DNA"/>
</dbReference>
<dbReference type="Gene3D" id="1.20.1080.10">
    <property type="entry name" value="Glycerol uptake facilitator protein"/>
    <property type="match status" value="1"/>
</dbReference>
<evidence type="ECO:0000256" key="5">
    <source>
        <dbReference type="ARBA" id="ARBA00022989"/>
    </source>
</evidence>
<dbReference type="AlphaFoldDB" id="A0A485K2I5"/>
<protein>
    <submittedName>
        <fullName evidence="10">Aste57867_322 protein</fullName>
    </submittedName>
</protein>
<dbReference type="PROSITE" id="PS00221">
    <property type="entry name" value="MIP"/>
    <property type="match status" value="1"/>
</dbReference>
<evidence type="ECO:0000256" key="7">
    <source>
        <dbReference type="RuleBase" id="RU000477"/>
    </source>
</evidence>
<comment type="subcellular location">
    <subcellularLocation>
        <location evidence="1">Membrane</location>
        <topology evidence="1">Multi-pass membrane protein</topology>
    </subcellularLocation>
</comment>
<dbReference type="PANTHER" id="PTHR43829:SF9">
    <property type="entry name" value="AQUAPORIN-9"/>
    <property type="match status" value="1"/>
</dbReference>
<evidence type="ECO:0000256" key="8">
    <source>
        <dbReference type="SAM" id="Phobius"/>
    </source>
</evidence>
<sequence>MMHDYAPMANEAIDAKTGAKVYPWWRIRSHFARECVAEAAATFVFIVFGLGVVAQVVLGQGKHGDYTHISIGTGLAVMLGIHTAGGVSGAHMNPSVSIALATYGRFPWSKVPLYVVAQTLGAFLGAAVVLMIYYPALVAFDPEFTVNKTAGIFATYPMHWEFQGSAFLCEMTGTFFLVFTIFSIDDPTNMPTNPIMKPFTVGLIVVMIGMSLGMPTGYALNPARDLGPRLLTCLAGWGVDVFTAAEYYFWVPLVAPIVGGVLGGGAYIVVISNHHDSCETEDENERVEV</sequence>
<dbReference type="InterPro" id="IPR023271">
    <property type="entry name" value="Aquaporin-like"/>
</dbReference>
<dbReference type="EMBL" id="VJMH01000014">
    <property type="protein sequence ID" value="KAF0720445.1"/>
    <property type="molecule type" value="Genomic_DNA"/>
</dbReference>
<dbReference type="OrthoDB" id="3222at2759"/>
<evidence type="ECO:0000313" key="9">
    <source>
        <dbReference type="EMBL" id="KAF0720445.1"/>
    </source>
</evidence>
<feature type="transmembrane region" description="Helical" evidence="8">
    <location>
        <begin position="196"/>
        <end position="220"/>
    </location>
</feature>
<keyword evidence="11" id="KW-1185">Reference proteome</keyword>
<evidence type="ECO:0000313" key="11">
    <source>
        <dbReference type="Proteomes" id="UP000332933"/>
    </source>
</evidence>
<dbReference type="SUPFAM" id="SSF81338">
    <property type="entry name" value="Aquaporin-like"/>
    <property type="match status" value="1"/>
</dbReference>
<dbReference type="NCBIfam" id="TIGR00861">
    <property type="entry name" value="MIP"/>
    <property type="match status" value="1"/>
</dbReference>
<dbReference type="Pfam" id="PF00230">
    <property type="entry name" value="MIP"/>
    <property type="match status" value="1"/>
</dbReference>
<keyword evidence="6 8" id="KW-0472">Membrane</keyword>